<keyword evidence="5" id="KW-0597">Phosphoprotein</keyword>
<dbReference type="InterPro" id="IPR036412">
    <property type="entry name" value="HAD-like_sf"/>
</dbReference>
<evidence type="ECO:0000256" key="1">
    <source>
        <dbReference type="ARBA" id="ARBA00004651"/>
    </source>
</evidence>
<dbReference type="EMBL" id="JADIMY010000086">
    <property type="protein sequence ID" value="MBO8427775.1"/>
    <property type="molecule type" value="Genomic_DNA"/>
</dbReference>
<dbReference type="GO" id="GO:0005886">
    <property type="term" value="C:plasma membrane"/>
    <property type="evidence" value="ECO:0007669"/>
    <property type="project" value="UniProtKB-SubCell"/>
</dbReference>
<keyword evidence="15 17" id="KW-0472">Membrane</keyword>
<dbReference type="GO" id="GO:0043682">
    <property type="term" value="F:P-type divalent copper transporter activity"/>
    <property type="evidence" value="ECO:0007669"/>
    <property type="project" value="TreeGrafter"/>
</dbReference>
<dbReference type="InterPro" id="IPR008250">
    <property type="entry name" value="ATPase_P-typ_transduc_dom_A_sf"/>
</dbReference>
<dbReference type="PRINTS" id="PR00119">
    <property type="entry name" value="CATATPASE"/>
</dbReference>
<keyword evidence="6 17" id="KW-0812">Transmembrane</keyword>
<dbReference type="InterPro" id="IPR023299">
    <property type="entry name" value="ATPase_P-typ_cyto_dom_N"/>
</dbReference>
<dbReference type="InterPro" id="IPR036163">
    <property type="entry name" value="HMA_dom_sf"/>
</dbReference>
<comment type="subcellular location">
    <subcellularLocation>
        <location evidence="1">Cell membrane</location>
        <topology evidence="1">Multi-pass membrane protein</topology>
    </subcellularLocation>
</comment>
<keyword evidence="10 17" id="KW-0067">ATP-binding</keyword>
<dbReference type="GO" id="GO:0005507">
    <property type="term" value="F:copper ion binding"/>
    <property type="evidence" value="ECO:0007669"/>
    <property type="project" value="TreeGrafter"/>
</dbReference>
<comment type="caution">
    <text evidence="19">The sequence shown here is derived from an EMBL/GenBank/DDBJ whole genome shotgun (WGS) entry which is preliminary data.</text>
</comment>
<dbReference type="Gene3D" id="3.30.70.100">
    <property type="match status" value="1"/>
</dbReference>
<reference evidence="19" key="1">
    <citation type="submission" date="2020-10" db="EMBL/GenBank/DDBJ databases">
        <authorList>
            <person name="Gilroy R."/>
        </authorList>
    </citation>
    <scope>NUCLEOTIDE SEQUENCE</scope>
    <source>
        <strain evidence="19">11159</strain>
    </source>
</reference>
<evidence type="ECO:0000256" key="9">
    <source>
        <dbReference type="ARBA" id="ARBA00022796"/>
    </source>
</evidence>
<keyword evidence="17" id="KW-1003">Cell membrane</keyword>
<name>A0A9D9GUJ7_9BACL</name>
<evidence type="ECO:0000256" key="14">
    <source>
        <dbReference type="ARBA" id="ARBA00023065"/>
    </source>
</evidence>
<dbReference type="InterPro" id="IPR001757">
    <property type="entry name" value="P_typ_ATPase"/>
</dbReference>
<dbReference type="InterPro" id="IPR023298">
    <property type="entry name" value="ATPase_P-typ_TM_dom_sf"/>
</dbReference>
<evidence type="ECO:0000256" key="12">
    <source>
        <dbReference type="ARBA" id="ARBA00022989"/>
    </source>
</evidence>
<dbReference type="NCBIfam" id="TIGR01525">
    <property type="entry name" value="ATPase-IB_hvy"/>
    <property type="match status" value="1"/>
</dbReference>
<evidence type="ECO:0000256" key="13">
    <source>
        <dbReference type="ARBA" id="ARBA00023008"/>
    </source>
</evidence>
<evidence type="ECO:0000256" key="6">
    <source>
        <dbReference type="ARBA" id="ARBA00022692"/>
    </source>
</evidence>
<evidence type="ECO:0000256" key="11">
    <source>
        <dbReference type="ARBA" id="ARBA00022967"/>
    </source>
</evidence>
<evidence type="ECO:0000313" key="20">
    <source>
        <dbReference type="Proteomes" id="UP000823613"/>
    </source>
</evidence>
<dbReference type="PRINTS" id="PR00943">
    <property type="entry name" value="CUATPASE"/>
</dbReference>
<dbReference type="Pfam" id="PF00702">
    <property type="entry name" value="Hydrolase"/>
    <property type="match status" value="1"/>
</dbReference>
<evidence type="ECO:0000256" key="2">
    <source>
        <dbReference type="ARBA" id="ARBA00006024"/>
    </source>
</evidence>
<dbReference type="NCBIfam" id="TIGR01494">
    <property type="entry name" value="ATPase_P-type"/>
    <property type="match status" value="1"/>
</dbReference>
<dbReference type="SUPFAM" id="SSF55008">
    <property type="entry name" value="HMA, heavy metal-associated domain"/>
    <property type="match status" value="1"/>
</dbReference>
<dbReference type="GO" id="GO:0140581">
    <property type="term" value="F:P-type monovalent copper transporter activity"/>
    <property type="evidence" value="ECO:0007669"/>
    <property type="project" value="UniProtKB-EC"/>
</dbReference>
<keyword evidence="9" id="KW-0187">Copper transport</keyword>
<dbReference type="GO" id="GO:0005524">
    <property type="term" value="F:ATP binding"/>
    <property type="evidence" value="ECO:0007669"/>
    <property type="project" value="UniProtKB-UniRule"/>
</dbReference>
<dbReference type="GO" id="GO:0055070">
    <property type="term" value="P:copper ion homeostasis"/>
    <property type="evidence" value="ECO:0007669"/>
    <property type="project" value="TreeGrafter"/>
</dbReference>
<evidence type="ECO:0000256" key="10">
    <source>
        <dbReference type="ARBA" id="ARBA00022840"/>
    </source>
</evidence>
<comment type="catalytic activity">
    <reaction evidence="16">
        <text>Cu(+)(in) + ATP + H2O = Cu(+)(out) + ADP + phosphate + H(+)</text>
        <dbReference type="Rhea" id="RHEA:25792"/>
        <dbReference type="ChEBI" id="CHEBI:15377"/>
        <dbReference type="ChEBI" id="CHEBI:15378"/>
        <dbReference type="ChEBI" id="CHEBI:30616"/>
        <dbReference type="ChEBI" id="CHEBI:43474"/>
        <dbReference type="ChEBI" id="CHEBI:49552"/>
        <dbReference type="ChEBI" id="CHEBI:456216"/>
        <dbReference type="EC" id="7.2.2.8"/>
    </reaction>
</comment>
<keyword evidence="7 17" id="KW-0479">Metal-binding</keyword>
<evidence type="ECO:0000259" key="18">
    <source>
        <dbReference type="PROSITE" id="PS50846"/>
    </source>
</evidence>
<keyword evidence="11" id="KW-1278">Translocase</keyword>
<dbReference type="InterPro" id="IPR006121">
    <property type="entry name" value="HMA_dom"/>
</dbReference>
<keyword evidence="4" id="KW-0813">Transport</keyword>
<feature type="transmembrane region" description="Helical" evidence="17">
    <location>
        <begin position="84"/>
        <end position="103"/>
    </location>
</feature>
<dbReference type="GO" id="GO:0016887">
    <property type="term" value="F:ATP hydrolysis activity"/>
    <property type="evidence" value="ECO:0007669"/>
    <property type="project" value="InterPro"/>
</dbReference>
<gene>
    <name evidence="19" type="ORF">IAC58_04410</name>
</gene>
<dbReference type="Proteomes" id="UP000823613">
    <property type="component" value="Unassembled WGS sequence"/>
</dbReference>
<dbReference type="PANTHER" id="PTHR43520">
    <property type="entry name" value="ATP7, ISOFORM B"/>
    <property type="match status" value="1"/>
</dbReference>
<evidence type="ECO:0000256" key="17">
    <source>
        <dbReference type="RuleBase" id="RU362081"/>
    </source>
</evidence>
<accession>A0A9D9GUJ7</accession>
<keyword evidence="8 17" id="KW-0547">Nucleotide-binding</keyword>
<dbReference type="InterPro" id="IPR027256">
    <property type="entry name" value="P-typ_ATPase_IB"/>
</dbReference>
<feature type="transmembrane region" description="Helical" evidence="17">
    <location>
        <begin position="190"/>
        <end position="208"/>
    </location>
</feature>
<dbReference type="PANTHER" id="PTHR43520:SF8">
    <property type="entry name" value="P-TYPE CU(+) TRANSPORTER"/>
    <property type="match status" value="1"/>
</dbReference>
<dbReference type="Gene3D" id="2.70.150.10">
    <property type="entry name" value="Calcium-transporting ATPase, cytoplasmic transduction domain A"/>
    <property type="match status" value="1"/>
</dbReference>
<evidence type="ECO:0000256" key="8">
    <source>
        <dbReference type="ARBA" id="ARBA00022741"/>
    </source>
</evidence>
<dbReference type="InterPro" id="IPR059000">
    <property type="entry name" value="ATPase_P-type_domA"/>
</dbReference>
<comment type="similarity">
    <text evidence="2 17">Belongs to the cation transport ATPase (P-type) (TC 3.A.3) family. Type IB subfamily.</text>
</comment>
<dbReference type="InterPro" id="IPR023214">
    <property type="entry name" value="HAD_sf"/>
</dbReference>
<dbReference type="Pfam" id="PF00403">
    <property type="entry name" value="HMA"/>
    <property type="match status" value="1"/>
</dbReference>
<dbReference type="SUPFAM" id="SSF56784">
    <property type="entry name" value="HAD-like"/>
    <property type="match status" value="1"/>
</dbReference>
<feature type="domain" description="HMA" evidence="18">
    <location>
        <begin position="1"/>
        <end position="66"/>
    </location>
</feature>
<feature type="transmembrane region" description="Helical" evidence="17">
    <location>
        <begin position="717"/>
        <end position="735"/>
    </location>
</feature>
<dbReference type="SUPFAM" id="SSF81665">
    <property type="entry name" value="Calcium ATPase, transmembrane domain M"/>
    <property type="match status" value="1"/>
</dbReference>
<dbReference type="FunFam" id="2.70.150.10:FF:000002">
    <property type="entry name" value="Copper-transporting ATPase 1, putative"/>
    <property type="match status" value="1"/>
</dbReference>
<evidence type="ECO:0000256" key="4">
    <source>
        <dbReference type="ARBA" id="ARBA00022448"/>
    </source>
</evidence>
<dbReference type="AlphaFoldDB" id="A0A9D9GUJ7"/>
<reference evidence="19" key="2">
    <citation type="journal article" date="2021" name="PeerJ">
        <title>Extensive microbial diversity within the chicken gut microbiome revealed by metagenomics and culture.</title>
        <authorList>
            <person name="Gilroy R."/>
            <person name="Ravi A."/>
            <person name="Getino M."/>
            <person name="Pursley I."/>
            <person name="Horton D.L."/>
            <person name="Alikhan N.F."/>
            <person name="Baker D."/>
            <person name="Gharbi K."/>
            <person name="Hall N."/>
            <person name="Watson M."/>
            <person name="Adriaenssens E.M."/>
            <person name="Foster-Nyarko E."/>
            <person name="Jarju S."/>
            <person name="Secka A."/>
            <person name="Antonio M."/>
            <person name="Oren A."/>
            <person name="Chaudhuri R.R."/>
            <person name="La Ragione R."/>
            <person name="Hildebrand F."/>
            <person name="Pallen M.J."/>
        </authorList>
    </citation>
    <scope>NUCLEOTIDE SEQUENCE</scope>
    <source>
        <strain evidence="19">11159</strain>
    </source>
</reference>
<sequence>MEKLFSCNNMHCAACKGNIERALSKLPGVISSEANSITSSVKVITNKEVSDEDIIKCCKEAGYNLEVIEDDESLIVKKESSKGLIIRIIIGIILLIPLLYLGMGVMYENAIPEFLKSPVYVSSYVQLGLTLIIIGLFFNYYISGAKALIKLSPNMDSLVFLGSLFSLLYSIYLIITFTIDPSIPYTHTHIYLDSSAMILVIVSIGKLIENLSKRKAKNTISELLKLRPKTAHLVKGGAIIDVDTKFLKKNDIILVKPGETISSDGMVVSGISSVDESLISGESLPVNKEEDSEVIGGSINGEGTLKVLITKEKKDNVLSKIISLVMEASNMNTKLTRKIDIVSRYFVPIVIFLSILTFVLWISIDPTHDFNNAFSFGVGVMVISCPCALGLATPISLLVGSSIFAKNGILVNKSEAIEKLKDVDTIVLDKTNTITKGELEVEKASIFTKSLQILDEIYTLEKYSSHPLAKGIVNYLSKSKISENFISSGVEPGKGIYGSFKDEKLYIGNISYLKSLQQNIDNKILDEIENENKNGLLPLIAFNENEIYSVFYLKDKIKDNAKEFISEAKKHFKRIILLTGDNKIIASKIALEAGIEEVISEVLPMDKDKVISKLQEEGHKVIMVGDGVNDSIALNRADVGIGIAKGSDIALSSSDFILMRNNLFDIINILNISKKIRNNITLNLFWAFIYNIICIPIAAGCFASLGVKLEPMYCSMLMALSSVTVCLNSLTLFLTTRRKK</sequence>
<evidence type="ECO:0000256" key="16">
    <source>
        <dbReference type="ARBA" id="ARBA00049289"/>
    </source>
</evidence>
<feature type="transmembrane region" description="Helical" evidence="17">
    <location>
        <begin position="376"/>
        <end position="399"/>
    </location>
</feature>
<evidence type="ECO:0000256" key="5">
    <source>
        <dbReference type="ARBA" id="ARBA00022553"/>
    </source>
</evidence>
<evidence type="ECO:0000256" key="15">
    <source>
        <dbReference type="ARBA" id="ARBA00023136"/>
    </source>
</evidence>
<keyword evidence="12 17" id="KW-1133">Transmembrane helix</keyword>
<feature type="transmembrane region" description="Helical" evidence="17">
    <location>
        <begin position="345"/>
        <end position="364"/>
    </location>
</feature>
<evidence type="ECO:0000313" key="19">
    <source>
        <dbReference type="EMBL" id="MBO8427775.1"/>
    </source>
</evidence>
<dbReference type="Pfam" id="PF00122">
    <property type="entry name" value="E1-E2_ATPase"/>
    <property type="match status" value="1"/>
</dbReference>
<dbReference type="CDD" id="cd00371">
    <property type="entry name" value="HMA"/>
    <property type="match status" value="1"/>
</dbReference>
<dbReference type="EC" id="7.2.2.8" evidence="3"/>
<evidence type="ECO:0000256" key="7">
    <source>
        <dbReference type="ARBA" id="ARBA00022723"/>
    </source>
</evidence>
<dbReference type="NCBIfam" id="TIGR01511">
    <property type="entry name" value="ATPase-IB1_Cu"/>
    <property type="match status" value="1"/>
</dbReference>
<feature type="transmembrane region" description="Helical" evidence="17">
    <location>
        <begin position="158"/>
        <end position="178"/>
    </location>
</feature>
<dbReference type="PROSITE" id="PS50846">
    <property type="entry name" value="HMA_2"/>
    <property type="match status" value="1"/>
</dbReference>
<feature type="transmembrane region" description="Helical" evidence="17">
    <location>
        <begin position="123"/>
        <end position="142"/>
    </location>
</feature>
<evidence type="ECO:0000256" key="3">
    <source>
        <dbReference type="ARBA" id="ARBA00012517"/>
    </source>
</evidence>
<keyword evidence="13" id="KW-0186">Copper</keyword>
<organism evidence="19 20">
    <name type="scientific">Candidatus Onthovivens merdipullorum</name>
    <dbReference type="NCBI Taxonomy" id="2840889"/>
    <lineage>
        <taxon>Bacteria</taxon>
        <taxon>Bacillati</taxon>
        <taxon>Bacillota</taxon>
        <taxon>Bacilli</taxon>
        <taxon>Bacillales</taxon>
        <taxon>Candidatus Onthovivens</taxon>
    </lineage>
</organism>
<proteinExistence type="inferred from homology"/>
<dbReference type="Gene3D" id="3.40.50.1000">
    <property type="entry name" value="HAD superfamily/HAD-like"/>
    <property type="match status" value="1"/>
</dbReference>
<keyword evidence="14" id="KW-0406">Ion transport</keyword>
<dbReference type="SUPFAM" id="SSF81653">
    <property type="entry name" value="Calcium ATPase, transduction domain A"/>
    <property type="match status" value="1"/>
</dbReference>
<feature type="transmembrane region" description="Helical" evidence="17">
    <location>
        <begin position="684"/>
        <end position="705"/>
    </location>
</feature>
<protein>
    <recommendedName>
        <fullName evidence="3">P-type Cu(+) transporter</fullName>
        <ecNumber evidence="3">7.2.2.8</ecNumber>
    </recommendedName>
</protein>
<dbReference type="Gene3D" id="3.40.1110.10">
    <property type="entry name" value="Calcium-transporting ATPase, cytoplasmic domain N"/>
    <property type="match status" value="1"/>
</dbReference>